<dbReference type="RefSeq" id="XP_030878314.1">
    <property type="nucleotide sequence ID" value="XM_031022454.1"/>
</dbReference>
<protein>
    <submittedName>
        <fullName evidence="4">Sulfhydryl oxidase 1-like</fullName>
    </submittedName>
</protein>
<dbReference type="OrthoDB" id="59470at2759"/>
<keyword evidence="3" id="KW-1185">Reference proteome</keyword>
<evidence type="ECO:0000313" key="3">
    <source>
        <dbReference type="Proteomes" id="UP000245341"/>
    </source>
</evidence>
<feature type="domain" description="Sulfhydryl oxidase Trx-like" evidence="1">
    <location>
        <begin position="18"/>
        <end position="123"/>
    </location>
</feature>
<evidence type="ECO:0000259" key="1">
    <source>
        <dbReference type="Pfam" id="PF18108"/>
    </source>
</evidence>
<dbReference type="PANTHER" id="PTHR22897:SF6">
    <property type="entry name" value="SULFHYDRYL OXIDASE 1"/>
    <property type="match status" value="1"/>
</dbReference>
<dbReference type="InterPro" id="IPR039798">
    <property type="entry name" value="Sulfhydryl_oxidase"/>
</dbReference>
<dbReference type="GO" id="GO:0006457">
    <property type="term" value="P:protein folding"/>
    <property type="evidence" value="ECO:0007669"/>
    <property type="project" value="TreeGrafter"/>
</dbReference>
<feature type="domain" description="Sulfhydryl oxidase flavin adenine dinucleotide (FAD) binding" evidence="2">
    <location>
        <begin position="151"/>
        <end position="195"/>
    </location>
</feature>
<name>A0A7F8QAQ5_LEPWE</name>
<dbReference type="FunFam" id="3.40.30.10:FF:000080">
    <property type="entry name" value="Sulfhydryl oxidase"/>
    <property type="match status" value="1"/>
</dbReference>
<reference evidence="4" key="1">
    <citation type="submission" date="2025-08" db="UniProtKB">
        <authorList>
            <consortium name="RefSeq"/>
        </authorList>
    </citation>
    <scope>IDENTIFICATION</scope>
    <source>
        <tissue evidence="4">Liver</tissue>
    </source>
</reference>
<dbReference type="Gene3D" id="3.40.30.10">
    <property type="entry name" value="Glutaredoxin"/>
    <property type="match status" value="1"/>
</dbReference>
<evidence type="ECO:0000313" key="4">
    <source>
        <dbReference type="RefSeq" id="XP_030878314.1"/>
    </source>
</evidence>
<dbReference type="GO" id="GO:0000139">
    <property type="term" value="C:Golgi membrane"/>
    <property type="evidence" value="ECO:0007669"/>
    <property type="project" value="TreeGrafter"/>
</dbReference>
<dbReference type="InterPro" id="IPR040986">
    <property type="entry name" value="QSOX_FAD-bd_dom"/>
</dbReference>
<sequence length="257" mass="28037">MLRKRLIDALESHSDTWPPTFPPLEPARLEEIDGFFARNNDDYLALIFEKEGSYLGREVILDLSQHQGITVRRVLNTEGDVVSKFGVTDFPSCYLLFRNGSASRVHVLVESRSFYTAYLQRFSSAPREAVPTKVVPTTAHTVAPIVWKVADRSRIYMADLESALHYILRVEVGRFSVLEGQRLVALKKFMAVLAQVSRAPASLATPPSGAPGLAGHLDPQLSPSTVGCYPAVSVIPCTGLALPGTAPFPAHPVQVAG</sequence>
<dbReference type="AlphaFoldDB" id="A0A7F8QAQ5"/>
<proteinExistence type="predicted"/>
<dbReference type="GO" id="GO:0003756">
    <property type="term" value="F:protein disulfide isomerase activity"/>
    <property type="evidence" value="ECO:0007669"/>
    <property type="project" value="TreeGrafter"/>
</dbReference>
<gene>
    <name evidence="4" type="primary">LOC102748942</name>
</gene>
<dbReference type="InterPro" id="IPR042568">
    <property type="entry name" value="QSOX_FAD-bd_sf"/>
</dbReference>
<dbReference type="PANTHER" id="PTHR22897">
    <property type="entry name" value="QUIESCIN Q6-RELATED SULFHYDRYL OXIDASE"/>
    <property type="match status" value="1"/>
</dbReference>
<dbReference type="FunFam" id="1.20.120.1960:FF:000001">
    <property type="entry name" value="Sulfhydryl oxidase"/>
    <property type="match status" value="1"/>
</dbReference>
<dbReference type="KEGG" id="lww:102748942"/>
<dbReference type="Gene3D" id="1.20.120.1960">
    <property type="entry name" value="QSOX sulfhydryl oxidase domain"/>
    <property type="match status" value="1"/>
</dbReference>
<organism evidence="3 4">
    <name type="scientific">Leptonychotes weddellii</name>
    <name type="common">Weddell seal</name>
    <name type="synonym">Otaria weddellii</name>
    <dbReference type="NCBI Taxonomy" id="9713"/>
    <lineage>
        <taxon>Eukaryota</taxon>
        <taxon>Metazoa</taxon>
        <taxon>Chordata</taxon>
        <taxon>Craniata</taxon>
        <taxon>Vertebrata</taxon>
        <taxon>Euteleostomi</taxon>
        <taxon>Mammalia</taxon>
        <taxon>Eutheria</taxon>
        <taxon>Laurasiatheria</taxon>
        <taxon>Carnivora</taxon>
        <taxon>Caniformia</taxon>
        <taxon>Pinnipedia</taxon>
        <taxon>Phocidae</taxon>
        <taxon>Monachinae</taxon>
        <taxon>Lobodontini</taxon>
        <taxon>Leptonychotes</taxon>
    </lineage>
</organism>
<dbReference type="Pfam" id="PF18108">
    <property type="entry name" value="QSOX_Trx1"/>
    <property type="match status" value="1"/>
</dbReference>
<dbReference type="Proteomes" id="UP000245341">
    <property type="component" value="Unplaced"/>
</dbReference>
<accession>A0A7F8QAQ5</accession>
<dbReference type="GO" id="GO:0005615">
    <property type="term" value="C:extracellular space"/>
    <property type="evidence" value="ECO:0007669"/>
    <property type="project" value="TreeGrafter"/>
</dbReference>
<dbReference type="InterPro" id="IPR041269">
    <property type="entry name" value="QSOX_Trx1"/>
</dbReference>
<dbReference type="Pfam" id="PF18371">
    <property type="entry name" value="FAD_SOX"/>
    <property type="match status" value="1"/>
</dbReference>
<dbReference type="GeneID" id="102748942"/>
<evidence type="ECO:0000259" key="2">
    <source>
        <dbReference type="Pfam" id="PF18371"/>
    </source>
</evidence>
<dbReference type="GO" id="GO:0016971">
    <property type="term" value="F:flavin-dependent sulfhydryl oxidase activity"/>
    <property type="evidence" value="ECO:0007669"/>
    <property type="project" value="InterPro"/>
</dbReference>